<feature type="transmembrane region" description="Helical" evidence="6">
    <location>
        <begin position="85"/>
        <end position="101"/>
    </location>
</feature>
<dbReference type="InterPro" id="IPR005828">
    <property type="entry name" value="MFS_sugar_transport-like"/>
</dbReference>
<feature type="region of interest" description="Disordered" evidence="5">
    <location>
        <begin position="373"/>
        <end position="429"/>
    </location>
</feature>
<protein>
    <submittedName>
        <fullName evidence="7">Uncharacterized protein</fullName>
    </submittedName>
</protein>
<feature type="transmembrane region" description="Helical" evidence="6">
    <location>
        <begin position="331"/>
        <end position="351"/>
    </location>
</feature>
<evidence type="ECO:0000256" key="1">
    <source>
        <dbReference type="ARBA" id="ARBA00004141"/>
    </source>
</evidence>
<dbReference type="InterPro" id="IPR036259">
    <property type="entry name" value="MFS_trans_sf"/>
</dbReference>
<sequence length="429" mass="45954">MAAAGTLLGASLCAAGSQSFPLFLMARFVVAGSASAASLMLFTMIFEVTVNERRALYSLGATSIGGTVPLMLLELVSLFRPSWELAQALLLLPTVLLLIWCNSVEESPSWLIATSQLRMAQQVVLSVAKINGLDVSKARQAFQRLKQQIRPKDQAHSTSVSASSSSTTTEGALQATVFYRRALSVAIAWFNLTFVYYNLAIMAVKRGGHSKAAHFGVQVLIFFGICWLLTKKGQRETLTAVLSSVAVGAAAYFAASFLALSALIPSLRSLVLCLCTGALAICYGYTAEVFPISIRSTGICLSYTVGRLGALLSSFLTAFEGVTDSVAMEAAFAVLMLLSAVAVQWLPEVFLNKKTTKPSSPVVLSPEERKKALKASLAATPSPRQQTRRRTDRVQPAVTPKRSRAKKMEPTSVTERSPIVSASATPKSL</sequence>
<gene>
    <name evidence="7" type="ORF">V5799_020043</name>
</gene>
<feature type="transmembrane region" description="Helical" evidence="6">
    <location>
        <begin position="182"/>
        <end position="200"/>
    </location>
</feature>
<feature type="transmembrane region" description="Helical" evidence="6">
    <location>
        <begin position="298"/>
        <end position="319"/>
    </location>
</feature>
<feature type="compositionally biased region" description="Polar residues" evidence="5">
    <location>
        <begin position="411"/>
        <end position="429"/>
    </location>
</feature>
<evidence type="ECO:0000256" key="5">
    <source>
        <dbReference type="SAM" id="MobiDB-lite"/>
    </source>
</evidence>
<dbReference type="AlphaFoldDB" id="A0AAQ4EV64"/>
<evidence type="ECO:0000256" key="4">
    <source>
        <dbReference type="ARBA" id="ARBA00023136"/>
    </source>
</evidence>
<reference evidence="7 8" key="1">
    <citation type="journal article" date="2023" name="Arcadia Sci">
        <title>De novo assembly of a long-read Amblyomma americanum tick genome.</title>
        <authorList>
            <person name="Chou S."/>
            <person name="Poskanzer K.E."/>
            <person name="Rollins M."/>
            <person name="Thuy-Boun P.S."/>
        </authorList>
    </citation>
    <scope>NUCLEOTIDE SEQUENCE [LARGE SCALE GENOMIC DNA]</scope>
    <source>
        <strain evidence="7">F_SG_1</strain>
        <tissue evidence="7">Salivary glands</tissue>
    </source>
</reference>
<dbReference type="Pfam" id="PF00083">
    <property type="entry name" value="Sugar_tr"/>
    <property type="match status" value="1"/>
</dbReference>
<accession>A0AAQ4EV64</accession>
<evidence type="ECO:0000256" key="6">
    <source>
        <dbReference type="SAM" id="Phobius"/>
    </source>
</evidence>
<evidence type="ECO:0000313" key="7">
    <source>
        <dbReference type="EMBL" id="KAK8778617.1"/>
    </source>
</evidence>
<dbReference type="GO" id="GO:0022857">
    <property type="term" value="F:transmembrane transporter activity"/>
    <property type="evidence" value="ECO:0007669"/>
    <property type="project" value="InterPro"/>
</dbReference>
<dbReference type="GO" id="GO:0016020">
    <property type="term" value="C:membrane"/>
    <property type="evidence" value="ECO:0007669"/>
    <property type="project" value="UniProtKB-SubCell"/>
</dbReference>
<evidence type="ECO:0000256" key="2">
    <source>
        <dbReference type="ARBA" id="ARBA00022692"/>
    </source>
</evidence>
<evidence type="ECO:0000313" key="8">
    <source>
        <dbReference type="Proteomes" id="UP001321473"/>
    </source>
</evidence>
<feature type="transmembrane region" description="Helical" evidence="6">
    <location>
        <begin position="237"/>
        <end position="260"/>
    </location>
</feature>
<feature type="transmembrane region" description="Helical" evidence="6">
    <location>
        <begin position="55"/>
        <end position="79"/>
    </location>
</feature>
<dbReference type="EMBL" id="JARKHS020010551">
    <property type="protein sequence ID" value="KAK8778617.1"/>
    <property type="molecule type" value="Genomic_DNA"/>
</dbReference>
<keyword evidence="4 6" id="KW-0472">Membrane</keyword>
<keyword evidence="8" id="KW-1185">Reference proteome</keyword>
<dbReference type="PANTHER" id="PTHR24064">
    <property type="entry name" value="SOLUTE CARRIER FAMILY 22 MEMBER"/>
    <property type="match status" value="1"/>
</dbReference>
<dbReference type="Proteomes" id="UP001321473">
    <property type="component" value="Unassembled WGS sequence"/>
</dbReference>
<dbReference type="Gene3D" id="1.20.1250.20">
    <property type="entry name" value="MFS general substrate transporter like domains"/>
    <property type="match status" value="1"/>
</dbReference>
<organism evidence="7 8">
    <name type="scientific">Amblyomma americanum</name>
    <name type="common">Lone star tick</name>
    <dbReference type="NCBI Taxonomy" id="6943"/>
    <lineage>
        <taxon>Eukaryota</taxon>
        <taxon>Metazoa</taxon>
        <taxon>Ecdysozoa</taxon>
        <taxon>Arthropoda</taxon>
        <taxon>Chelicerata</taxon>
        <taxon>Arachnida</taxon>
        <taxon>Acari</taxon>
        <taxon>Parasitiformes</taxon>
        <taxon>Ixodida</taxon>
        <taxon>Ixodoidea</taxon>
        <taxon>Ixodidae</taxon>
        <taxon>Amblyomminae</taxon>
        <taxon>Amblyomma</taxon>
    </lineage>
</organism>
<comment type="subcellular location">
    <subcellularLocation>
        <location evidence="1">Membrane</location>
        <topology evidence="1">Multi-pass membrane protein</topology>
    </subcellularLocation>
</comment>
<name>A0AAQ4EV64_AMBAM</name>
<keyword evidence="2 6" id="KW-0812">Transmembrane</keyword>
<dbReference type="SUPFAM" id="SSF103473">
    <property type="entry name" value="MFS general substrate transporter"/>
    <property type="match status" value="1"/>
</dbReference>
<feature type="transmembrane region" description="Helical" evidence="6">
    <location>
        <begin position="266"/>
        <end position="286"/>
    </location>
</feature>
<proteinExistence type="predicted"/>
<evidence type="ECO:0000256" key="3">
    <source>
        <dbReference type="ARBA" id="ARBA00022989"/>
    </source>
</evidence>
<keyword evidence="3 6" id="KW-1133">Transmembrane helix</keyword>
<feature type="transmembrane region" description="Helical" evidence="6">
    <location>
        <begin position="29"/>
        <end position="48"/>
    </location>
</feature>
<feature type="transmembrane region" description="Helical" evidence="6">
    <location>
        <begin position="212"/>
        <end position="230"/>
    </location>
</feature>
<comment type="caution">
    <text evidence="7">The sequence shown here is derived from an EMBL/GenBank/DDBJ whole genome shotgun (WGS) entry which is preliminary data.</text>
</comment>